<accession>A0A9E7K6W6</accession>
<keyword evidence="2" id="KW-1185">Reference proteome</keyword>
<proteinExistence type="predicted"/>
<dbReference type="AlphaFoldDB" id="A0A9E7K6W6"/>
<sequence>MQQRKRRVLTSPSSSKSLLLEPDFAVSPSSSFFAKRPWILGLLSARVFLQAYCRRPTLKLESSIADISVAARGVGLRPLPAIDTFTQQMRLLIEGQDIRCLITVMI</sequence>
<dbReference type="Proteomes" id="UP001055439">
    <property type="component" value="Chromosome 5"/>
</dbReference>
<organism evidence="1 2">
    <name type="scientific">Musa troglodytarum</name>
    <name type="common">fe'i banana</name>
    <dbReference type="NCBI Taxonomy" id="320322"/>
    <lineage>
        <taxon>Eukaryota</taxon>
        <taxon>Viridiplantae</taxon>
        <taxon>Streptophyta</taxon>
        <taxon>Embryophyta</taxon>
        <taxon>Tracheophyta</taxon>
        <taxon>Spermatophyta</taxon>
        <taxon>Magnoliopsida</taxon>
        <taxon>Liliopsida</taxon>
        <taxon>Zingiberales</taxon>
        <taxon>Musaceae</taxon>
        <taxon>Musa</taxon>
    </lineage>
</organism>
<reference evidence="1" key="1">
    <citation type="submission" date="2022-05" db="EMBL/GenBank/DDBJ databases">
        <title>The Musa troglodytarum L. genome provides insights into the mechanism of non-climacteric behaviour and enrichment of carotenoids.</title>
        <authorList>
            <person name="Wang J."/>
        </authorList>
    </citation>
    <scope>NUCLEOTIDE SEQUENCE</scope>
    <source>
        <tissue evidence="1">Leaf</tissue>
    </source>
</reference>
<evidence type="ECO:0000313" key="1">
    <source>
        <dbReference type="EMBL" id="URE06694.1"/>
    </source>
</evidence>
<dbReference type="EMBL" id="CP097507">
    <property type="protein sequence ID" value="URE06696.1"/>
    <property type="molecule type" value="Genomic_DNA"/>
</dbReference>
<name>A0A9E7K6W6_9LILI</name>
<gene>
    <name evidence="1" type="ORF">MUK42_20015</name>
</gene>
<dbReference type="EMBL" id="CP097507">
    <property type="protein sequence ID" value="URE06694.1"/>
    <property type="molecule type" value="Genomic_DNA"/>
</dbReference>
<evidence type="ECO:0000313" key="2">
    <source>
        <dbReference type="Proteomes" id="UP001055439"/>
    </source>
</evidence>
<protein>
    <submittedName>
        <fullName evidence="1">Uncharacterized protein</fullName>
    </submittedName>
</protein>